<dbReference type="PANTHER" id="PTHR43772">
    <property type="entry name" value="ENDO-1,4-BETA-XYLANASE"/>
    <property type="match status" value="1"/>
</dbReference>
<evidence type="ECO:0000256" key="4">
    <source>
        <dbReference type="ARBA" id="ARBA00023277"/>
    </source>
</evidence>
<reference evidence="8 9" key="1">
    <citation type="submission" date="2017-08" db="EMBL/GenBank/DDBJ databases">
        <title>The whole genome shortgun sequences of strain Leeuwenhoekiella nanhaiensis G18 from the South China Sea.</title>
        <authorList>
            <person name="Liu Q."/>
        </authorList>
    </citation>
    <scope>NUCLEOTIDE SEQUENCE [LARGE SCALE GENOMIC DNA]</scope>
    <source>
        <strain evidence="8 9">G18</strain>
    </source>
</reference>
<dbReference type="InterPro" id="IPR023296">
    <property type="entry name" value="Glyco_hydro_beta-prop_sf"/>
</dbReference>
<dbReference type="CDD" id="cd08983">
    <property type="entry name" value="GH43_Bt3655-like"/>
    <property type="match status" value="1"/>
</dbReference>
<dbReference type="Gene3D" id="2.115.10.20">
    <property type="entry name" value="Glycosyl hydrolase domain, family 43"/>
    <property type="match status" value="2"/>
</dbReference>
<protein>
    <submittedName>
        <fullName evidence="8">Beta-xylosidase</fullName>
    </submittedName>
</protein>
<sequence length="728" mass="81201">MIFNSFRLFTLSFLLVLTGITSCKTSGINESVNEQAKSAYLFVYFTGNGPGEEAVHYALSRNGLDYYALNDDKPIVATDAISNTGGVRDPHILRGEDGMFYMVLTDLKTQNGWSNTEIILAKSSDLVTWESSKINLAEVFPEFSDITRAWAPQTIYDEKAGKYMVYFSMLQPGSYDKIYYAYANADFTALESTPKQLFYSPDEKSCIDADIIKKGGQFYMFYKTEGTATKGIRVAVSDSLTDGYVPVEGYVDQTEKAVEGSSVFKMINSNTYILLYDMYIDGEYQFAESTDLKNFTALGAAEISMNFHPRHGTIIPVTEAEATRLLKAFPSKDLPLLVGAANSSVRTQNVKADATDKTIYLPVYPGTSLTDFDPKLLAFPGVQVEQKSGQNFENAPVSYTLSLPDGTTTTYAVEAEIAGNPVLNGYYADPEIIYSNKDQKFYLYPTSDGFDGWSGKYFKTFSSTDLINWKDEGVILDLTKDVSWANRNAWAPCIAERKIDGKYQYFYYFSAAQQIGLAVADDPAGPYKDLGEAFVGEKPEAIKRGGGQIIDPDVFYDPQSGKSYFYWGNGYMAGAELNDDMRSMKEETITEMTPDGTYREGTEVFFRNGKYYFMWSEDDTRSPNYRVRYATADSPLGPLNIPDDNLVIMKDEEQEIYGTGHNSVINVPGTDDWYIVYHRFTRPKGIAMGSPAGFNREVSIDKLTFAEDGSIVPVKPTLQGIEPVSLPR</sequence>
<name>A0A2G1VQ92_9FLAO</name>
<comment type="similarity">
    <text evidence="1">Belongs to the glycosyl hydrolase 43 family.</text>
</comment>
<dbReference type="RefSeq" id="WP_099646547.1">
    <property type="nucleotide sequence ID" value="NZ_KZ319292.1"/>
</dbReference>
<dbReference type="Pfam" id="PF04616">
    <property type="entry name" value="Glyco_hydro_43"/>
    <property type="match status" value="2"/>
</dbReference>
<dbReference type="Gene3D" id="2.60.40.2340">
    <property type="match status" value="1"/>
</dbReference>
<evidence type="ECO:0000256" key="6">
    <source>
        <dbReference type="PIRSR" id="PIRSR606710-1"/>
    </source>
</evidence>
<organism evidence="8 9">
    <name type="scientific">Leeuwenhoekiella nanhaiensis</name>
    <dbReference type="NCBI Taxonomy" id="1655491"/>
    <lineage>
        <taxon>Bacteria</taxon>
        <taxon>Pseudomonadati</taxon>
        <taxon>Bacteroidota</taxon>
        <taxon>Flavobacteriia</taxon>
        <taxon>Flavobacteriales</taxon>
        <taxon>Flavobacteriaceae</taxon>
        <taxon>Leeuwenhoekiella</taxon>
    </lineage>
</organism>
<keyword evidence="5" id="KW-0326">Glycosidase</keyword>
<dbReference type="SUPFAM" id="SSF75005">
    <property type="entry name" value="Arabinanase/levansucrase/invertase"/>
    <property type="match status" value="2"/>
</dbReference>
<evidence type="ECO:0000313" key="9">
    <source>
        <dbReference type="Proteomes" id="UP000229433"/>
    </source>
</evidence>
<dbReference type="PANTHER" id="PTHR43772:SF2">
    <property type="entry name" value="PUTATIVE (AFU_ORTHOLOGUE AFUA_2G04480)-RELATED"/>
    <property type="match status" value="1"/>
</dbReference>
<comment type="caution">
    <text evidence="8">The sequence shown here is derived from an EMBL/GenBank/DDBJ whole genome shotgun (WGS) entry which is preliminary data.</text>
</comment>
<feature type="active site" description="Proton donor" evidence="6">
    <location>
        <position position="600"/>
    </location>
</feature>
<evidence type="ECO:0000256" key="3">
    <source>
        <dbReference type="ARBA" id="ARBA00022801"/>
    </source>
</evidence>
<feature type="site" description="Important for catalytic activity, responsible for pKa modulation of the active site Glu and correct orientation of both the proton donor and substrate" evidence="7">
    <location>
        <position position="551"/>
    </location>
</feature>
<evidence type="ECO:0000256" key="1">
    <source>
        <dbReference type="ARBA" id="ARBA00009865"/>
    </source>
</evidence>
<keyword evidence="3" id="KW-0378">Hydrolase</keyword>
<keyword evidence="4" id="KW-0119">Carbohydrate metabolism</keyword>
<dbReference type="AlphaFoldDB" id="A0A2G1VQ92"/>
<keyword evidence="2" id="KW-0858">Xylan degradation</keyword>
<dbReference type="InterPro" id="IPR052176">
    <property type="entry name" value="Glycosyl_Hydrlase_43_Enz"/>
</dbReference>
<dbReference type="GO" id="GO:0004553">
    <property type="term" value="F:hydrolase activity, hydrolyzing O-glycosyl compounds"/>
    <property type="evidence" value="ECO:0007669"/>
    <property type="project" value="InterPro"/>
</dbReference>
<dbReference type="OrthoDB" id="9763933at2"/>
<keyword evidence="2" id="KW-0624">Polysaccharide degradation</keyword>
<dbReference type="InterPro" id="IPR006710">
    <property type="entry name" value="Glyco_hydro_43"/>
</dbReference>
<evidence type="ECO:0000256" key="2">
    <source>
        <dbReference type="ARBA" id="ARBA00022651"/>
    </source>
</evidence>
<evidence type="ECO:0000313" key="8">
    <source>
        <dbReference type="EMBL" id="PHQ28932.1"/>
    </source>
</evidence>
<dbReference type="CDD" id="cd18828">
    <property type="entry name" value="GH43_BT3675-like"/>
    <property type="match status" value="1"/>
</dbReference>
<dbReference type="Proteomes" id="UP000229433">
    <property type="component" value="Unassembled WGS sequence"/>
</dbReference>
<gene>
    <name evidence="8" type="ORF">CJ305_12110</name>
</gene>
<feature type="active site" description="Proton acceptor" evidence="6">
    <location>
        <position position="429"/>
    </location>
</feature>
<evidence type="ECO:0000256" key="7">
    <source>
        <dbReference type="PIRSR" id="PIRSR606710-2"/>
    </source>
</evidence>
<dbReference type="PROSITE" id="PS51257">
    <property type="entry name" value="PROKAR_LIPOPROTEIN"/>
    <property type="match status" value="1"/>
</dbReference>
<proteinExistence type="inferred from homology"/>
<evidence type="ECO:0000256" key="5">
    <source>
        <dbReference type="ARBA" id="ARBA00023295"/>
    </source>
</evidence>
<dbReference type="GO" id="GO:0045493">
    <property type="term" value="P:xylan catabolic process"/>
    <property type="evidence" value="ECO:0007669"/>
    <property type="project" value="UniProtKB-KW"/>
</dbReference>
<keyword evidence="9" id="KW-1185">Reference proteome</keyword>
<dbReference type="EMBL" id="NQXA01000010">
    <property type="protein sequence ID" value="PHQ28932.1"/>
    <property type="molecule type" value="Genomic_DNA"/>
</dbReference>
<accession>A0A2G1VQ92</accession>